<keyword evidence="5" id="KW-1185">Reference proteome</keyword>
<keyword evidence="1" id="KW-0472">Membrane</keyword>
<feature type="domain" description="GerMN" evidence="2">
    <location>
        <begin position="90"/>
        <end position="199"/>
    </location>
</feature>
<evidence type="ECO:0000256" key="1">
    <source>
        <dbReference type="SAM" id="Phobius"/>
    </source>
</evidence>
<accession>A0ABN3I442</accession>
<reference evidence="4 5" key="1">
    <citation type="journal article" date="2019" name="Int. J. Syst. Evol. Microbiol.">
        <title>The Global Catalogue of Microorganisms (GCM) 10K type strain sequencing project: providing services to taxonomists for standard genome sequencing and annotation.</title>
        <authorList>
            <consortium name="The Broad Institute Genomics Platform"/>
            <consortium name="The Broad Institute Genome Sequencing Center for Infectious Disease"/>
            <person name="Wu L."/>
            <person name="Ma J."/>
        </authorList>
    </citation>
    <scope>NUCLEOTIDE SEQUENCE [LARGE SCALE GENOMIC DNA]</scope>
    <source>
        <strain evidence="4 5">JCM 3272</strain>
    </source>
</reference>
<dbReference type="Proteomes" id="UP001501444">
    <property type="component" value="Unassembled WGS sequence"/>
</dbReference>
<dbReference type="EMBL" id="BAAARV010000132">
    <property type="protein sequence ID" value="GAA2393197.1"/>
    <property type="molecule type" value="Genomic_DNA"/>
</dbReference>
<feature type="domain" description="Bacterial spore germination immunoglobulin-like" evidence="3">
    <location>
        <begin position="213"/>
        <end position="286"/>
    </location>
</feature>
<evidence type="ECO:0008006" key="6">
    <source>
        <dbReference type="Google" id="ProtNLM"/>
    </source>
</evidence>
<comment type="caution">
    <text evidence="4">The sequence shown here is derived from an EMBL/GenBank/DDBJ whole genome shotgun (WGS) entry which is preliminary data.</text>
</comment>
<dbReference type="InterPro" id="IPR018911">
    <property type="entry name" value="Gmad2_Ig-like_dom"/>
</dbReference>
<evidence type="ECO:0000259" key="3">
    <source>
        <dbReference type="Pfam" id="PF10648"/>
    </source>
</evidence>
<proteinExistence type="predicted"/>
<gene>
    <name evidence="4" type="ORF">GCM10010170_106270</name>
</gene>
<dbReference type="InterPro" id="IPR019606">
    <property type="entry name" value="GerMN"/>
</dbReference>
<dbReference type="RefSeq" id="WP_344620410.1">
    <property type="nucleotide sequence ID" value="NZ_BAAARV010000132.1"/>
</dbReference>
<organism evidence="4 5">
    <name type="scientific">Dactylosporangium salmoneum</name>
    <dbReference type="NCBI Taxonomy" id="53361"/>
    <lineage>
        <taxon>Bacteria</taxon>
        <taxon>Bacillati</taxon>
        <taxon>Actinomycetota</taxon>
        <taxon>Actinomycetes</taxon>
        <taxon>Micromonosporales</taxon>
        <taxon>Micromonosporaceae</taxon>
        <taxon>Dactylosporangium</taxon>
    </lineage>
</organism>
<evidence type="ECO:0000313" key="5">
    <source>
        <dbReference type="Proteomes" id="UP001501444"/>
    </source>
</evidence>
<keyword evidence="1" id="KW-1133">Transmembrane helix</keyword>
<name>A0ABN3I442_9ACTN</name>
<feature type="transmembrane region" description="Helical" evidence="1">
    <location>
        <begin position="41"/>
        <end position="61"/>
    </location>
</feature>
<protein>
    <recommendedName>
        <fullName evidence="6">GerMN domain-containing protein</fullName>
    </recommendedName>
</protein>
<evidence type="ECO:0000259" key="2">
    <source>
        <dbReference type="Pfam" id="PF10646"/>
    </source>
</evidence>
<dbReference type="Pfam" id="PF10648">
    <property type="entry name" value="Gmad2"/>
    <property type="match status" value="1"/>
</dbReference>
<keyword evidence="1" id="KW-0812">Transmembrane</keyword>
<evidence type="ECO:0000313" key="4">
    <source>
        <dbReference type="EMBL" id="GAA2393197.1"/>
    </source>
</evidence>
<sequence length="299" mass="31989">MRPPEEDRLREALRARAEEVRISPDALPRIRQRSAERRRPWLAVAGAAVATALAIGAAAVVGNPRRDPGDPGRPVSTEESAVDVLRLPAYFAHDGRLYREFVPVSLAQDSDENRIRAAVELSVRGKAQDPDYASLWPASTTVVGVAIAGKQVTVELAGVGGRPGDLAVQQLVYTVAGSSTYTSIKKADGVRLVVDGDPVPATQAPMTQVQAPVWVIDPAQNEVVGKSFAVYLAGVVADGTVHLRVRDAAGEVVDERDVRLSARSPSLGEARLTMRLATGRYTVEATSGRWTDDHDFTVG</sequence>
<dbReference type="Pfam" id="PF10646">
    <property type="entry name" value="Germane"/>
    <property type="match status" value="1"/>
</dbReference>